<name>A0A7S8E9C7_9CHLR</name>
<keyword evidence="1" id="KW-0472">Membrane</keyword>
<dbReference type="EMBL" id="CP062983">
    <property type="protein sequence ID" value="QPC82673.1"/>
    <property type="molecule type" value="Genomic_DNA"/>
</dbReference>
<dbReference type="Proteomes" id="UP000594468">
    <property type="component" value="Chromosome"/>
</dbReference>
<feature type="transmembrane region" description="Helical" evidence="1">
    <location>
        <begin position="102"/>
        <end position="119"/>
    </location>
</feature>
<evidence type="ECO:0000313" key="2">
    <source>
        <dbReference type="EMBL" id="QPC82673.1"/>
    </source>
</evidence>
<feature type="transmembrane region" description="Helical" evidence="1">
    <location>
        <begin position="52"/>
        <end position="69"/>
    </location>
</feature>
<organism evidence="2 3">
    <name type="scientific">Phototrophicus methaneseepsis</name>
    <dbReference type="NCBI Taxonomy" id="2710758"/>
    <lineage>
        <taxon>Bacteria</taxon>
        <taxon>Bacillati</taxon>
        <taxon>Chloroflexota</taxon>
        <taxon>Candidatus Thermofontia</taxon>
        <taxon>Phototrophicales</taxon>
        <taxon>Phototrophicaceae</taxon>
        <taxon>Phototrophicus</taxon>
    </lineage>
</organism>
<sequence>MMNNNTNHSDFIYKNSLLESTLQLLEFASLLGLLFCGLVLAHGTMGIQVQQIVVYALWFFVSMVSVHLMQRGDARGAYLLGLATLLVTIFDIGLGYASLGGAILGIMVAGLVIAYLRYIRNAY</sequence>
<gene>
    <name evidence="2" type="ORF">G4Y79_23800</name>
</gene>
<dbReference type="AlphaFoldDB" id="A0A7S8E9C7"/>
<keyword evidence="1" id="KW-0812">Transmembrane</keyword>
<reference evidence="2 3" key="1">
    <citation type="submission" date="2020-02" db="EMBL/GenBank/DDBJ databases">
        <authorList>
            <person name="Zheng R.K."/>
            <person name="Sun C.M."/>
        </authorList>
    </citation>
    <scope>NUCLEOTIDE SEQUENCE [LARGE SCALE GENOMIC DNA]</scope>
    <source>
        <strain evidence="3">rifampicinis</strain>
    </source>
</reference>
<proteinExistence type="predicted"/>
<feature type="transmembrane region" description="Helical" evidence="1">
    <location>
        <begin position="21"/>
        <end position="40"/>
    </location>
</feature>
<evidence type="ECO:0000256" key="1">
    <source>
        <dbReference type="SAM" id="Phobius"/>
    </source>
</evidence>
<keyword evidence="3" id="KW-1185">Reference proteome</keyword>
<keyword evidence="1" id="KW-1133">Transmembrane helix</keyword>
<accession>A0A7S8E9C7</accession>
<feature type="transmembrane region" description="Helical" evidence="1">
    <location>
        <begin position="76"/>
        <end position="96"/>
    </location>
</feature>
<dbReference type="KEGG" id="pmet:G4Y79_23800"/>
<dbReference type="RefSeq" id="WP_195170742.1">
    <property type="nucleotide sequence ID" value="NZ_CP062983.1"/>
</dbReference>
<evidence type="ECO:0000313" key="3">
    <source>
        <dbReference type="Proteomes" id="UP000594468"/>
    </source>
</evidence>
<protein>
    <submittedName>
        <fullName evidence="2">Uncharacterized protein</fullName>
    </submittedName>
</protein>